<accession>A0A9D4MBL0</accession>
<reference evidence="1" key="2">
    <citation type="submission" date="2020-11" db="EMBL/GenBank/DDBJ databases">
        <authorList>
            <person name="McCartney M.A."/>
            <person name="Auch B."/>
            <person name="Kono T."/>
            <person name="Mallez S."/>
            <person name="Becker A."/>
            <person name="Gohl D.M."/>
            <person name="Silverstein K.A.T."/>
            <person name="Koren S."/>
            <person name="Bechman K.B."/>
            <person name="Herman A."/>
            <person name="Abrahante J.E."/>
            <person name="Garbe J."/>
        </authorList>
    </citation>
    <scope>NUCLEOTIDE SEQUENCE</scope>
    <source>
        <strain evidence="1">Duluth1</strain>
        <tissue evidence="1">Whole animal</tissue>
    </source>
</reference>
<evidence type="ECO:0000313" key="2">
    <source>
        <dbReference type="Proteomes" id="UP000828390"/>
    </source>
</evidence>
<proteinExistence type="predicted"/>
<evidence type="ECO:0000313" key="1">
    <source>
        <dbReference type="EMBL" id="KAH3872066.1"/>
    </source>
</evidence>
<dbReference type="Proteomes" id="UP000828390">
    <property type="component" value="Unassembled WGS sequence"/>
</dbReference>
<protein>
    <submittedName>
        <fullName evidence="1">Uncharacterized protein</fullName>
    </submittedName>
</protein>
<comment type="caution">
    <text evidence="1">The sequence shown here is derived from an EMBL/GenBank/DDBJ whole genome shotgun (WGS) entry which is preliminary data.</text>
</comment>
<organism evidence="1 2">
    <name type="scientific">Dreissena polymorpha</name>
    <name type="common">Zebra mussel</name>
    <name type="synonym">Mytilus polymorpha</name>
    <dbReference type="NCBI Taxonomy" id="45954"/>
    <lineage>
        <taxon>Eukaryota</taxon>
        <taxon>Metazoa</taxon>
        <taxon>Spiralia</taxon>
        <taxon>Lophotrochozoa</taxon>
        <taxon>Mollusca</taxon>
        <taxon>Bivalvia</taxon>
        <taxon>Autobranchia</taxon>
        <taxon>Heteroconchia</taxon>
        <taxon>Euheterodonta</taxon>
        <taxon>Imparidentia</taxon>
        <taxon>Neoheterodontei</taxon>
        <taxon>Myida</taxon>
        <taxon>Dreissenoidea</taxon>
        <taxon>Dreissenidae</taxon>
        <taxon>Dreissena</taxon>
    </lineage>
</organism>
<dbReference type="EMBL" id="JAIWYP010000002">
    <property type="protein sequence ID" value="KAH3872066.1"/>
    <property type="molecule type" value="Genomic_DNA"/>
</dbReference>
<dbReference type="AlphaFoldDB" id="A0A9D4MBL0"/>
<name>A0A9D4MBL0_DREPO</name>
<sequence>MLEPRIMKLHRYIDHDSQMIPIDFEVTRSKVKVTFHLLEAEKRKLYVLQRELGNLNSHLYDIQGHRNCKKHAQVQALEKSISHIQQQYDHLEEEYRCAVGGALRRKTKCKPTPRSQPAIGLKQTTKARPTIFGTIAEQTMKKEENNRMIGSYEGPS</sequence>
<gene>
    <name evidence="1" type="ORF">DPMN_035279</name>
</gene>
<keyword evidence="2" id="KW-1185">Reference proteome</keyword>
<reference evidence="1" key="1">
    <citation type="journal article" date="2019" name="bioRxiv">
        <title>The Genome of the Zebra Mussel, Dreissena polymorpha: A Resource for Invasive Species Research.</title>
        <authorList>
            <person name="McCartney M.A."/>
            <person name="Auch B."/>
            <person name="Kono T."/>
            <person name="Mallez S."/>
            <person name="Zhang Y."/>
            <person name="Obille A."/>
            <person name="Becker A."/>
            <person name="Abrahante J.E."/>
            <person name="Garbe J."/>
            <person name="Badalamenti J.P."/>
            <person name="Herman A."/>
            <person name="Mangelson H."/>
            <person name="Liachko I."/>
            <person name="Sullivan S."/>
            <person name="Sone E.D."/>
            <person name="Koren S."/>
            <person name="Silverstein K.A.T."/>
            <person name="Beckman K.B."/>
            <person name="Gohl D.M."/>
        </authorList>
    </citation>
    <scope>NUCLEOTIDE SEQUENCE</scope>
    <source>
        <strain evidence="1">Duluth1</strain>
        <tissue evidence="1">Whole animal</tissue>
    </source>
</reference>